<dbReference type="Pfam" id="PF09597">
    <property type="entry name" value="SAM_Ribosomal_mS41"/>
    <property type="match status" value="1"/>
</dbReference>
<evidence type="ECO:0000259" key="1">
    <source>
        <dbReference type="SMART" id="SM01238"/>
    </source>
</evidence>
<reference evidence="2 3" key="1">
    <citation type="journal article" date="2020" name="IScience">
        <title>Genome Sequencing of the Endangered Kingdonia uniflora (Circaeasteraceae, Ranunculales) Reveals Potential Mechanisms of Evolutionary Specialization.</title>
        <authorList>
            <person name="Sun Y."/>
            <person name="Deng T."/>
            <person name="Zhang A."/>
            <person name="Moore M.J."/>
            <person name="Landis J.B."/>
            <person name="Lin N."/>
            <person name="Zhang H."/>
            <person name="Zhang X."/>
            <person name="Huang J."/>
            <person name="Zhang X."/>
            <person name="Sun H."/>
            <person name="Wang H."/>
        </authorList>
    </citation>
    <scope>NUCLEOTIDE SEQUENCE [LARGE SCALE GENOMIC DNA]</scope>
    <source>
        <strain evidence="2">TB1705</strain>
        <tissue evidence="2">Leaf</tissue>
    </source>
</reference>
<dbReference type="PANTHER" id="PTHR34955:SF2">
    <property type="entry name" value="IGR MOTIF PROTEIN"/>
    <property type="match status" value="1"/>
</dbReference>
<sequence length="128" mass="14669">WYNNQVHKPRERDRERVWATMAMALKQIFSNSRKTLPLQPNLAQFLSTQYAVKVGILEFLNGVGKGVETHAAKLETEIGDFQKLLVTRTLKLKKLGVPCKHVIQTLLIHLYAFFVNYVKMVMGLIQSA</sequence>
<organism evidence="2 3">
    <name type="scientific">Kingdonia uniflora</name>
    <dbReference type="NCBI Taxonomy" id="39325"/>
    <lineage>
        <taxon>Eukaryota</taxon>
        <taxon>Viridiplantae</taxon>
        <taxon>Streptophyta</taxon>
        <taxon>Embryophyta</taxon>
        <taxon>Tracheophyta</taxon>
        <taxon>Spermatophyta</taxon>
        <taxon>Magnoliopsida</taxon>
        <taxon>Ranunculales</taxon>
        <taxon>Circaeasteraceae</taxon>
        <taxon>Kingdonia</taxon>
    </lineage>
</organism>
<comment type="caution">
    <text evidence="2">The sequence shown here is derived from an EMBL/GenBank/DDBJ whole genome shotgun (WGS) entry which is preliminary data.</text>
</comment>
<keyword evidence="3" id="KW-1185">Reference proteome</keyword>
<dbReference type="InterPro" id="IPR019083">
    <property type="entry name" value="SAM_Ribosomal_mS41"/>
</dbReference>
<feature type="domain" description="Small ribosomal subunit protein mS41 SAM" evidence="1">
    <location>
        <begin position="56"/>
        <end position="116"/>
    </location>
</feature>
<dbReference type="Proteomes" id="UP000541444">
    <property type="component" value="Unassembled WGS sequence"/>
</dbReference>
<dbReference type="AlphaFoldDB" id="A0A7J7N4V8"/>
<accession>A0A7J7N4V8</accession>
<evidence type="ECO:0000313" key="2">
    <source>
        <dbReference type="EMBL" id="KAF6162163.1"/>
    </source>
</evidence>
<proteinExistence type="predicted"/>
<name>A0A7J7N4V8_9MAGN</name>
<feature type="non-terminal residue" evidence="2">
    <location>
        <position position="1"/>
    </location>
</feature>
<protein>
    <recommendedName>
        <fullName evidence="1">Small ribosomal subunit protein mS41 SAM domain-containing protein</fullName>
    </recommendedName>
</protein>
<dbReference type="EMBL" id="JACGCM010001055">
    <property type="protein sequence ID" value="KAF6162163.1"/>
    <property type="molecule type" value="Genomic_DNA"/>
</dbReference>
<dbReference type="PANTHER" id="PTHR34955">
    <property type="entry name" value="IGR MOTIF PROTEIN"/>
    <property type="match status" value="1"/>
</dbReference>
<gene>
    <name evidence="2" type="ORF">GIB67_008292</name>
</gene>
<dbReference type="SMART" id="SM01238">
    <property type="entry name" value="IGR"/>
    <property type="match status" value="1"/>
</dbReference>
<evidence type="ECO:0000313" key="3">
    <source>
        <dbReference type="Proteomes" id="UP000541444"/>
    </source>
</evidence>
<dbReference type="OrthoDB" id="18595at2759"/>